<dbReference type="SMART" id="SM00642">
    <property type="entry name" value="Aamy"/>
    <property type="match status" value="1"/>
</dbReference>
<comment type="caution">
    <text evidence="4">The sequence shown here is derived from an EMBL/GenBank/DDBJ whole genome shotgun (WGS) entry which is preliminary data.</text>
</comment>
<evidence type="ECO:0000313" key="4">
    <source>
        <dbReference type="EMBL" id="GCE96387.1"/>
    </source>
</evidence>
<keyword evidence="5" id="KW-1185">Reference proteome</keyword>
<dbReference type="PANTHER" id="PTHR10357:SF210">
    <property type="entry name" value="MALTODEXTRIN GLUCOSIDASE"/>
    <property type="match status" value="1"/>
</dbReference>
<evidence type="ECO:0000259" key="3">
    <source>
        <dbReference type="SMART" id="SM00642"/>
    </source>
</evidence>
<evidence type="ECO:0000256" key="1">
    <source>
        <dbReference type="ARBA" id="ARBA00022801"/>
    </source>
</evidence>
<proteinExistence type="predicted"/>
<protein>
    <submittedName>
        <fullName evidence="4">Alpha amylase catalytic region</fullName>
    </submittedName>
</protein>
<organism evidence="4 5">
    <name type="scientific">Limnospira platensis NIES-46</name>
    <dbReference type="NCBI Taxonomy" id="1236695"/>
    <lineage>
        <taxon>Bacteria</taxon>
        <taxon>Bacillati</taxon>
        <taxon>Cyanobacteriota</taxon>
        <taxon>Cyanophyceae</taxon>
        <taxon>Oscillatoriophycideae</taxon>
        <taxon>Oscillatoriales</taxon>
        <taxon>Sirenicapillariaceae</taxon>
        <taxon>Limnospira</taxon>
    </lineage>
</organism>
<evidence type="ECO:0000256" key="2">
    <source>
        <dbReference type="ARBA" id="ARBA00023295"/>
    </source>
</evidence>
<dbReference type="SUPFAM" id="SSF51445">
    <property type="entry name" value="(Trans)glycosidases"/>
    <property type="match status" value="1"/>
</dbReference>
<dbReference type="Pfam" id="PF00128">
    <property type="entry name" value="Alpha-amylase"/>
    <property type="match status" value="1"/>
</dbReference>
<accession>A0A5M3TCU8</accession>
<dbReference type="Proteomes" id="UP000326169">
    <property type="component" value="Unassembled WGS sequence"/>
</dbReference>
<dbReference type="InterPro" id="IPR006047">
    <property type="entry name" value="GH13_cat_dom"/>
</dbReference>
<name>A0A5M3TCU8_LIMPL</name>
<keyword evidence="1" id="KW-0378">Hydrolase</keyword>
<evidence type="ECO:0000313" key="5">
    <source>
        <dbReference type="Proteomes" id="UP000326169"/>
    </source>
</evidence>
<sequence length="168" mass="19485">MTIYTPDWVKHSVFYQIFPDRFAKNQLPRPSVISHPKWEDWQKPPTLQGYKGGNLWGVIEKLDYLQDLGINAIYFTPVFQSASNHRYHTHDYYQVDPILGGNQALRELIDAAHSRHLKIVLDGVFNHASRGFFFFNDILENGPNSPWLDWFTVENWPVSAYDGSQAST</sequence>
<gene>
    <name evidence="4" type="ORF">NIES46_44590</name>
</gene>
<dbReference type="EMBL" id="BIMW01000189">
    <property type="protein sequence ID" value="GCE96387.1"/>
    <property type="molecule type" value="Genomic_DNA"/>
</dbReference>
<dbReference type="Gene3D" id="3.20.20.80">
    <property type="entry name" value="Glycosidases"/>
    <property type="match status" value="1"/>
</dbReference>
<keyword evidence="2" id="KW-0326">Glycosidase</keyword>
<feature type="domain" description="Glycosyl hydrolase family 13 catalytic" evidence="3">
    <location>
        <begin position="16"/>
        <end position="168"/>
    </location>
</feature>
<reference evidence="4 5" key="1">
    <citation type="journal article" date="2019" name="J Genomics">
        <title>The Draft Genome of a Hydrogen-producing Cyanobacterium, Arthrospira platensis NIES-46.</title>
        <authorList>
            <person name="Suzuki S."/>
            <person name="Yamaguchi H."/>
            <person name="Kawachi M."/>
        </authorList>
    </citation>
    <scope>NUCLEOTIDE SEQUENCE [LARGE SCALE GENOMIC DNA]</scope>
    <source>
        <strain evidence="4 5">NIES-46</strain>
    </source>
</reference>
<dbReference type="PANTHER" id="PTHR10357">
    <property type="entry name" value="ALPHA-AMYLASE FAMILY MEMBER"/>
    <property type="match status" value="1"/>
</dbReference>
<dbReference type="InterPro" id="IPR017853">
    <property type="entry name" value="GH"/>
</dbReference>